<dbReference type="AlphaFoldDB" id="A0A9P1G7X7"/>
<dbReference type="EMBL" id="CAMXCT030002802">
    <property type="protein sequence ID" value="CAL4787864.1"/>
    <property type="molecule type" value="Genomic_DNA"/>
</dbReference>
<feature type="repeat" description="RCC1" evidence="2">
    <location>
        <begin position="48"/>
        <end position="97"/>
    </location>
</feature>
<gene>
    <name evidence="3" type="ORF">C1SCF055_LOCUS26662</name>
</gene>
<dbReference type="PANTHER" id="PTHR22870:SF466">
    <property type="entry name" value="ANKYRIN REPEAT-CONTAINING PROTEIN"/>
    <property type="match status" value="1"/>
</dbReference>
<reference evidence="3" key="1">
    <citation type="submission" date="2022-10" db="EMBL/GenBank/DDBJ databases">
        <authorList>
            <person name="Chen Y."/>
            <person name="Dougan E. K."/>
            <person name="Chan C."/>
            <person name="Rhodes N."/>
            <person name="Thang M."/>
        </authorList>
    </citation>
    <scope>NUCLEOTIDE SEQUENCE</scope>
</reference>
<evidence type="ECO:0000256" key="1">
    <source>
        <dbReference type="ARBA" id="ARBA00022737"/>
    </source>
</evidence>
<reference evidence="4" key="2">
    <citation type="submission" date="2024-04" db="EMBL/GenBank/DDBJ databases">
        <authorList>
            <person name="Chen Y."/>
            <person name="Shah S."/>
            <person name="Dougan E. K."/>
            <person name="Thang M."/>
            <person name="Chan C."/>
        </authorList>
    </citation>
    <scope>NUCLEOTIDE SEQUENCE [LARGE SCALE GENOMIC DNA]</scope>
</reference>
<dbReference type="Pfam" id="PF00415">
    <property type="entry name" value="RCC1"/>
    <property type="match status" value="1"/>
</dbReference>
<dbReference type="Gene3D" id="2.130.10.30">
    <property type="entry name" value="Regulator of chromosome condensation 1/beta-lactamase-inhibitor protein II"/>
    <property type="match status" value="1"/>
</dbReference>
<dbReference type="InterPro" id="IPR051210">
    <property type="entry name" value="Ub_ligase/GEF_domain"/>
</dbReference>
<dbReference type="SUPFAM" id="SSF50985">
    <property type="entry name" value="RCC1/BLIP-II"/>
    <property type="match status" value="1"/>
</dbReference>
<dbReference type="OrthoDB" id="8068875at2759"/>
<keyword evidence="6" id="KW-1185">Reference proteome</keyword>
<keyword evidence="1" id="KW-0677">Repeat</keyword>
<evidence type="ECO:0000313" key="3">
    <source>
        <dbReference type="EMBL" id="CAI4000552.1"/>
    </source>
</evidence>
<comment type="caution">
    <text evidence="3">The sequence shown here is derived from an EMBL/GenBank/DDBJ whole genome shotgun (WGS) entry which is preliminary data.</text>
</comment>
<organism evidence="3">
    <name type="scientific">Cladocopium goreaui</name>
    <dbReference type="NCBI Taxonomy" id="2562237"/>
    <lineage>
        <taxon>Eukaryota</taxon>
        <taxon>Sar</taxon>
        <taxon>Alveolata</taxon>
        <taxon>Dinophyceae</taxon>
        <taxon>Suessiales</taxon>
        <taxon>Symbiodiniaceae</taxon>
        <taxon>Cladocopium</taxon>
    </lineage>
</organism>
<evidence type="ECO:0000313" key="5">
    <source>
        <dbReference type="EMBL" id="CAL4787864.1"/>
    </source>
</evidence>
<name>A0A9P1G7X7_9DINO</name>
<dbReference type="InterPro" id="IPR000408">
    <property type="entry name" value="Reg_chr_condens"/>
</dbReference>
<sequence>MEEDVESTIIDTNGDCWLPVPLKTGVRCRTVRMVAMGHDHCLIVTADSLMYSWGNGSKGQLGTGSMQAADTPQFITYPTDVLDVAAGEEHSACLIEGGECFTWGNAAGGRLGLGSCLTDGAGLLSRGVRGRFCGYRE</sequence>
<dbReference type="PROSITE" id="PS00626">
    <property type="entry name" value="RCC1_2"/>
    <property type="match status" value="1"/>
</dbReference>
<dbReference type="PANTHER" id="PTHR22870">
    <property type="entry name" value="REGULATOR OF CHROMOSOME CONDENSATION"/>
    <property type="match status" value="1"/>
</dbReference>
<evidence type="ECO:0000313" key="4">
    <source>
        <dbReference type="EMBL" id="CAL1153927.1"/>
    </source>
</evidence>
<dbReference type="PROSITE" id="PS50012">
    <property type="entry name" value="RCC1_3"/>
    <property type="match status" value="1"/>
</dbReference>
<dbReference type="EMBL" id="CAMXCT020002802">
    <property type="protein sequence ID" value="CAL1153927.1"/>
    <property type="molecule type" value="Genomic_DNA"/>
</dbReference>
<dbReference type="InterPro" id="IPR009091">
    <property type="entry name" value="RCC1/BLIP-II"/>
</dbReference>
<keyword evidence="5" id="KW-0675">Receptor</keyword>
<proteinExistence type="predicted"/>
<dbReference type="Proteomes" id="UP001152797">
    <property type="component" value="Unassembled WGS sequence"/>
</dbReference>
<protein>
    <submittedName>
        <fullName evidence="5">Ultraviolet-B receptor UVR8 (Protein UV-B RESISTANCE 8) (RCC1 domain-containing protein UVR8)</fullName>
    </submittedName>
</protein>
<dbReference type="PRINTS" id="PR00633">
    <property type="entry name" value="RCCNDNSATION"/>
</dbReference>
<evidence type="ECO:0000256" key="2">
    <source>
        <dbReference type="PROSITE-ProRule" id="PRU00235"/>
    </source>
</evidence>
<accession>A0A9P1G7X7</accession>
<evidence type="ECO:0000313" key="6">
    <source>
        <dbReference type="Proteomes" id="UP001152797"/>
    </source>
</evidence>
<dbReference type="EMBL" id="CAMXCT010002802">
    <property type="protein sequence ID" value="CAI4000552.1"/>
    <property type="molecule type" value="Genomic_DNA"/>
</dbReference>